<evidence type="ECO:0000313" key="2">
    <source>
        <dbReference type="Proteomes" id="UP000526307"/>
    </source>
</evidence>
<keyword evidence="2" id="KW-1185">Reference proteome</keyword>
<reference evidence="1 2" key="1">
    <citation type="submission" date="2020-06" db="EMBL/GenBank/DDBJ databases">
        <title>Mogibacterium timidum strain W9173 genomic sequence.</title>
        <authorList>
            <person name="Wade W.G."/>
            <person name="Johnston C.D."/>
            <person name="Chen T."/>
            <person name="Dewhirst F.E."/>
        </authorList>
    </citation>
    <scope>NUCLEOTIDE SEQUENCE [LARGE SCALE GENOMIC DNA]</scope>
    <source>
        <strain evidence="1 2">W9173</strain>
    </source>
</reference>
<comment type="caution">
    <text evidence="1">The sequence shown here is derived from an EMBL/GenBank/DDBJ whole genome shotgun (WGS) entry which is preliminary data.</text>
</comment>
<evidence type="ECO:0000313" key="1">
    <source>
        <dbReference type="EMBL" id="NWO23659.1"/>
    </source>
</evidence>
<gene>
    <name evidence="1" type="ORF">HW270_06235</name>
</gene>
<dbReference type="AlphaFoldDB" id="A0A7Y9B102"/>
<dbReference type="EMBL" id="JABXYR010000002">
    <property type="protein sequence ID" value="NWO23659.1"/>
    <property type="molecule type" value="Genomic_DNA"/>
</dbReference>
<dbReference type="Proteomes" id="UP000526307">
    <property type="component" value="Unassembled WGS sequence"/>
</dbReference>
<proteinExistence type="predicted"/>
<sequence length="256" mass="29380">MKTIFDTQNLTFENVKYSLTVRRDSFSYEHKTKGVLNIKFDDLRHIHVTGYTNSNSSYTLTFYSLDTSKKSVDIMLDVNPYYEGHNIRETKSLLIAFAAHRLTSDFPNNIGDHVITIAQSLKEKQIKLRNDMIIGMKHEVNINDIRRVVCVAPGPVNNFAIYTSDKRRGLLDKPDMVVPVTSVSAPLLEAIMTKNTGHGIDFSHGNNWDQKTSEFIIPRFMDPGFFISEDGTFKEPWQEICYDRVCMYGYFVDALI</sequence>
<organism evidence="1 2">
    <name type="scientific">Mogibacterium timidum</name>
    <dbReference type="NCBI Taxonomy" id="35519"/>
    <lineage>
        <taxon>Bacteria</taxon>
        <taxon>Bacillati</taxon>
        <taxon>Bacillota</taxon>
        <taxon>Clostridia</taxon>
        <taxon>Peptostreptococcales</taxon>
        <taxon>Anaerovoracaceae</taxon>
        <taxon>Mogibacterium</taxon>
    </lineage>
</organism>
<protein>
    <submittedName>
        <fullName evidence="1">Uncharacterized protein</fullName>
    </submittedName>
</protein>
<accession>A0A7Y9B102</accession>
<name>A0A7Y9B102_9FIRM</name>
<dbReference type="RefSeq" id="WP_178978657.1">
    <property type="nucleotide sequence ID" value="NZ_CAUTAN010000003.1"/>
</dbReference>